<feature type="transmembrane region" description="Helical" evidence="1">
    <location>
        <begin position="276"/>
        <end position="297"/>
    </location>
</feature>
<feature type="transmembrane region" description="Helical" evidence="1">
    <location>
        <begin position="177"/>
        <end position="195"/>
    </location>
</feature>
<keyword evidence="1" id="KW-0472">Membrane</keyword>
<evidence type="ECO:0000313" key="2">
    <source>
        <dbReference type="EMBL" id="MFC6014961.1"/>
    </source>
</evidence>
<dbReference type="Proteomes" id="UP001596203">
    <property type="component" value="Unassembled WGS sequence"/>
</dbReference>
<evidence type="ECO:0000256" key="1">
    <source>
        <dbReference type="SAM" id="Phobius"/>
    </source>
</evidence>
<feature type="transmembrane region" description="Helical" evidence="1">
    <location>
        <begin position="247"/>
        <end position="269"/>
    </location>
</feature>
<evidence type="ECO:0000313" key="3">
    <source>
        <dbReference type="Proteomes" id="UP001596203"/>
    </source>
</evidence>
<protein>
    <recommendedName>
        <fullName evidence="4">Integral membrane protein</fullName>
    </recommendedName>
</protein>
<accession>A0ABW1JZR9</accession>
<organism evidence="2 3">
    <name type="scientific">Plantactinospora solaniradicis</name>
    <dbReference type="NCBI Taxonomy" id="1723736"/>
    <lineage>
        <taxon>Bacteria</taxon>
        <taxon>Bacillati</taxon>
        <taxon>Actinomycetota</taxon>
        <taxon>Actinomycetes</taxon>
        <taxon>Micromonosporales</taxon>
        <taxon>Micromonosporaceae</taxon>
        <taxon>Plantactinospora</taxon>
    </lineage>
</organism>
<feature type="transmembrane region" description="Helical" evidence="1">
    <location>
        <begin position="207"/>
        <end position="227"/>
    </location>
</feature>
<feature type="transmembrane region" description="Helical" evidence="1">
    <location>
        <begin position="153"/>
        <end position="171"/>
    </location>
</feature>
<name>A0ABW1JZR9_9ACTN</name>
<keyword evidence="1" id="KW-1133">Transmembrane helix</keyword>
<dbReference type="RefSeq" id="WP_377416583.1">
    <property type="nucleotide sequence ID" value="NZ_JBHSPR010000001.1"/>
</dbReference>
<keyword evidence="3" id="KW-1185">Reference proteome</keyword>
<keyword evidence="1" id="KW-0812">Transmembrane</keyword>
<evidence type="ECO:0008006" key="4">
    <source>
        <dbReference type="Google" id="ProtNLM"/>
    </source>
</evidence>
<dbReference type="EMBL" id="JBHSPR010000001">
    <property type="protein sequence ID" value="MFC6014961.1"/>
    <property type="molecule type" value="Genomic_DNA"/>
</dbReference>
<feature type="transmembrane region" description="Helical" evidence="1">
    <location>
        <begin position="309"/>
        <end position="333"/>
    </location>
</feature>
<reference evidence="3" key="1">
    <citation type="journal article" date="2019" name="Int. J. Syst. Evol. Microbiol.">
        <title>The Global Catalogue of Microorganisms (GCM) 10K type strain sequencing project: providing services to taxonomists for standard genome sequencing and annotation.</title>
        <authorList>
            <consortium name="The Broad Institute Genomics Platform"/>
            <consortium name="The Broad Institute Genome Sequencing Center for Infectious Disease"/>
            <person name="Wu L."/>
            <person name="Ma J."/>
        </authorList>
    </citation>
    <scope>NUCLEOTIDE SEQUENCE [LARGE SCALE GENOMIC DNA]</scope>
    <source>
        <strain evidence="3">ZS-35-S2</strain>
    </source>
</reference>
<feature type="transmembrane region" description="Helical" evidence="1">
    <location>
        <begin position="78"/>
        <end position="100"/>
    </location>
</feature>
<proteinExistence type="predicted"/>
<gene>
    <name evidence="2" type="ORF">ACFP2T_01955</name>
</gene>
<feature type="transmembrane region" description="Helical" evidence="1">
    <location>
        <begin position="129"/>
        <end position="146"/>
    </location>
</feature>
<sequence length="361" mass="39962">MTGDEPQHDTELERRYRWLLAWYPWEHRRTYEDEMLGTLLAGSRPGQRWPAAADAVNLTFAAVRARISLTVRPGVDRAWLDAAAVFGLLAALLLLAWQLVPAVSHTAWAWVAYELGHDSSPWLDDPVQWVRIGIWSLVLAAVLIGIRWLAASLAWAAVLLDVVMLGAIYTVEPVTAVHALWPVLFGAVCAGVLTAPASRRAGIAILGWRRFLFIAACPVLLLVAVVWREYEFRAVGPVWFLDRMVTLSPPAALFSLGAVMGAVVVWVVPAPVRRRCAVLLAPVVAAYLVVRLGLAGWTYSNWNMGHPVYLVPIQWTLLAVVPLLTFALGLVLLRRREQTLRLVALGRDTDRHRPGSQSPAH</sequence>
<comment type="caution">
    <text evidence="2">The sequence shown here is derived from an EMBL/GenBank/DDBJ whole genome shotgun (WGS) entry which is preliminary data.</text>
</comment>